<keyword evidence="2" id="KW-0238">DNA-binding</keyword>
<proteinExistence type="predicted"/>
<dbReference type="InterPro" id="IPR007492">
    <property type="entry name" value="LytTR_DNA-bd_dom"/>
</dbReference>
<dbReference type="PANTHER" id="PTHR37299">
    <property type="entry name" value="TRANSCRIPTIONAL REGULATOR-RELATED"/>
    <property type="match status" value="1"/>
</dbReference>
<dbReference type="Gene3D" id="2.20.25.10">
    <property type="match status" value="1"/>
</dbReference>
<sequence length="248" mass="28184">MKNGAPICEFFVLQCKSNERVGDDIMENSSILSIMKAISDVFPQETSIAIADKSKFIYYQPSRAIDLKIKPGDDIREGTLTRKALSRKQKIEQLLDHSVFGVPYYAMSTPILSQGDAEGCITAIFPPTATPGLPKLPRHHFLIGKGEDRWVPIPLSEIHFIESDKGKTHLYTERGVYVNKYSLIELENMLPSDLFIRCHRAYMVNVHSIDEIHPDFHSTFMLIMNDSARTRVPVSQKYASSFRRLMGF</sequence>
<feature type="domain" description="HTH LytTR-type" evidence="1">
    <location>
        <begin position="142"/>
        <end position="248"/>
    </location>
</feature>
<dbReference type="EMBL" id="AWSJ01000160">
    <property type="protein sequence ID" value="ERI09346.1"/>
    <property type="molecule type" value="Genomic_DNA"/>
</dbReference>
<dbReference type="HOGENOM" id="CLU_089931_0_0_9"/>
<dbReference type="eggNOG" id="COG3279">
    <property type="taxonomic scope" value="Bacteria"/>
</dbReference>
<dbReference type="Proteomes" id="UP000016511">
    <property type="component" value="Unassembled WGS sequence"/>
</dbReference>
<comment type="caution">
    <text evidence="2">The sequence shown here is derived from an EMBL/GenBank/DDBJ whole genome shotgun (WGS) entry which is preliminary data.</text>
</comment>
<dbReference type="AlphaFoldDB" id="U1YEZ8"/>
<organism evidence="2 3">
    <name type="scientific">Aneurinibacillus aneurinilyticus ATCC 12856</name>
    <dbReference type="NCBI Taxonomy" id="649747"/>
    <lineage>
        <taxon>Bacteria</taxon>
        <taxon>Bacillati</taxon>
        <taxon>Bacillota</taxon>
        <taxon>Bacilli</taxon>
        <taxon>Bacillales</taxon>
        <taxon>Paenibacillaceae</taxon>
        <taxon>Aneurinibacillus group</taxon>
        <taxon>Aneurinibacillus</taxon>
    </lineage>
</organism>
<evidence type="ECO:0000313" key="2">
    <source>
        <dbReference type="EMBL" id="ERI09346.1"/>
    </source>
</evidence>
<dbReference type="PATRIC" id="fig|649747.3.peg.2371"/>
<accession>U1YEZ8</accession>
<evidence type="ECO:0000259" key="1">
    <source>
        <dbReference type="PROSITE" id="PS50930"/>
    </source>
</evidence>
<evidence type="ECO:0000313" key="3">
    <source>
        <dbReference type="Proteomes" id="UP000016511"/>
    </source>
</evidence>
<dbReference type="GO" id="GO:0000156">
    <property type="term" value="F:phosphorelay response regulator activity"/>
    <property type="evidence" value="ECO:0007669"/>
    <property type="project" value="InterPro"/>
</dbReference>
<dbReference type="InterPro" id="IPR046947">
    <property type="entry name" value="LytR-like"/>
</dbReference>
<dbReference type="Pfam" id="PF04397">
    <property type="entry name" value="LytTR"/>
    <property type="match status" value="1"/>
</dbReference>
<dbReference type="STRING" id="649747.HMPREF0083_02625"/>
<dbReference type="PANTHER" id="PTHR37299:SF4">
    <property type="entry name" value="TRANSCRIPTIONAL REGULATOR"/>
    <property type="match status" value="1"/>
</dbReference>
<dbReference type="PROSITE" id="PS50930">
    <property type="entry name" value="HTH_LYTTR"/>
    <property type="match status" value="1"/>
</dbReference>
<name>U1YEZ8_ANEAE</name>
<gene>
    <name evidence="2" type="ORF">HMPREF0083_02625</name>
</gene>
<dbReference type="SMART" id="SM00850">
    <property type="entry name" value="LytTR"/>
    <property type="match status" value="1"/>
</dbReference>
<reference evidence="2 3" key="1">
    <citation type="submission" date="2013-08" db="EMBL/GenBank/DDBJ databases">
        <authorList>
            <person name="Weinstock G."/>
            <person name="Sodergren E."/>
            <person name="Wylie T."/>
            <person name="Fulton L."/>
            <person name="Fulton R."/>
            <person name="Fronick C."/>
            <person name="O'Laughlin M."/>
            <person name="Godfrey J."/>
            <person name="Miner T."/>
            <person name="Herter B."/>
            <person name="Appelbaum E."/>
            <person name="Cordes M."/>
            <person name="Lek S."/>
            <person name="Wollam A."/>
            <person name="Pepin K.H."/>
            <person name="Palsikar V.B."/>
            <person name="Mitreva M."/>
            <person name="Wilson R.K."/>
        </authorList>
    </citation>
    <scope>NUCLEOTIDE SEQUENCE [LARGE SCALE GENOMIC DNA]</scope>
    <source>
        <strain evidence="2 3">ATCC 12856</strain>
    </source>
</reference>
<protein>
    <submittedName>
        <fullName evidence="2">LytTr DNA-binding domain protein</fullName>
    </submittedName>
</protein>
<keyword evidence="3" id="KW-1185">Reference proteome</keyword>
<dbReference type="Gene3D" id="2.40.50.40">
    <property type="match status" value="1"/>
</dbReference>
<dbReference type="GO" id="GO:0003677">
    <property type="term" value="F:DNA binding"/>
    <property type="evidence" value="ECO:0007669"/>
    <property type="project" value="UniProtKB-KW"/>
</dbReference>